<dbReference type="SUPFAM" id="SSF52540">
    <property type="entry name" value="P-loop containing nucleoside triphosphate hydrolases"/>
    <property type="match status" value="1"/>
</dbReference>
<sequence length="947" mass="102828">MWTDDGEPVSVPGLKVRALLADLLLSHGRVVSVDRLVDDLWGEEPPSNPTASLQVRVSQLRKAIGAELVVSRAPGYLLQSDAIDVVAFHELVNTPGDAQTRVRRLEEALRLWRGPALADFADEEFARAAVARLEEQRLACAEELAEARLELGMPVDVAELVDAHPLRERLRAVQIKALYRAGRQGEALDAYQDLRDRLADELGLDPSPELAELYQRILRQDPALSAPRAVPASNLPAALVELIGRDEALAEIGALLEGNRLVTLTGSGGVGKTTLALEAARGRPAWLVELAGADARTDLAAHLAASLGLRDDVPLVEALRERSMLIVLDNCEHVIDQAAGLAGQLLRGAPGLSLLATSREPLGVPGEAVWSVPPLDLSDAMRLFRARSKVADGQDDGVALLCKRLDGIPLALELAATRVRALGVDGLVSRLDDRFRLLQTGHRGAPPRQQTLTAMIAWSWDLLSADERVVLRRLAAHADGCTLEAAEAVCAEPGLDVLDLLVRLVDRSLVTVVHGPGATRYRLLESVAAFCAERLREAGEEAEVRRRHAAYYTELAERADLHGLGQAEWLKRLDSEAANLRAAQRGPYALRLVNALGWYWYLRGRLVEARRALAAALEGEDGVSRASERARALAWQSAFAAAQGERTTAVPYEDIADPGERARAQWFHAIATNDLDRAPELLERFRAVGDRWGEGATLILSAMAAHMRADLAELESTATRAAELLRDDPWGSLRAAEWLAALAEMTGDYERAVLANTEALRLAEELGLWPDAADRLCWLGWIATQRGEHEQAFDLGQRALDLATEQGFRTTLVFARTVLGYAARRSGRLDLAERHLRLLLEPGAVHNTMILIELGYIAELRGQAATAMELHRQALDEAKAMDAPGDIAGALEGLAGAHALAGLFEEAARLLDEAASTRLTCGMPASPALEEDLARIRDAIYRGQEPS</sequence>
<dbReference type="InterPro" id="IPR058852">
    <property type="entry name" value="HTH_77"/>
</dbReference>
<dbReference type="AlphaFoldDB" id="A0A7W0CKE4"/>
<organism evidence="5 6">
    <name type="scientific">Nonomuraea soli</name>
    <dbReference type="NCBI Taxonomy" id="1032476"/>
    <lineage>
        <taxon>Bacteria</taxon>
        <taxon>Bacillati</taxon>
        <taxon>Actinomycetota</taxon>
        <taxon>Actinomycetes</taxon>
        <taxon>Streptosporangiales</taxon>
        <taxon>Streptosporangiaceae</taxon>
        <taxon>Nonomuraea</taxon>
    </lineage>
</organism>
<dbReference type="PRINTS" id="PR00364">
    <property type="entry name" value="DISEASERSIST"/>
</dbReference>
<dbReference type="InterPro" id="IPR016032">
    <property type="entry name" value="Sig_transdc_resp-reg_C-effctor"/>
</dbReference>
<feature type="domain" description="OmpR/PhoB-type" evidence="4">
    <location>
        <begin position="1"/>
        <end position="80"/>
    </location>
</feature>
<dbReference type="GO" id="GO:0006355">
    <property type="term" value="P:regulation of DNA-templated transcription"/>
    <property type="evidence" value="ECO:0007669"/>
    <property type="project" value="InterPro"/>
</dbReference>
<name>A0A7W0CKE4_9ACTN</name>
<dbReference type="InterPro" id="IPR011990">
    <property type="entry name" value="TPR-like_helical_dom_sf"/>
</dbReference>
<accession>A0A7W0CKE4</accession>
<dbReference type="SUPFAM" id="SSF46894">
    <property type="entry name" value="C-terminal effector domain of the bipartite response regulators"/>
    <property type="match status" value="1"/>
</dbReference>
<comment type="caution">
    <text evidence="5">The sequence shown here is derived from an EMBL/GenBank/DDBJ whole genome shotgun (WGS) entry which is preliminary data.</text>
</comment>
<comment type="similarity">
    <text evidence="1">Belongs to the AfsR/DnrI/RedD regulatory family.</text>
</comment>
<proteinExistence type="inferred from homology"/>
<dbReference type="GO" id="GO:0000160">
    <property type="term" value="P:phosphorelay signal transduction system"/>
    <property type="evidence" value="ECO:0007669"/>
    <property type="project" value="InterPro"/>
</dbReference>
<dbReference type="Gene3D" id="1.25.40.10">
    <property type="entry name" value="Tetratricopeptide repeat domain"/>
    <property type="match status" value="3"/>
</dbReference>
<evidence type="ECO:0000256" key="2">
    <source>
        <dbReference type="ARBA" id="ARBA00023125"/>
    </source>
</evidence>
<keyword evidence="2 3" id="KW-0238">DNA-binding</keyword>
<dbReference type="Pfam" id="PF25872">
    <property type="entry name" value="HTH_77"/>
    <property type="match status" value="1"/>
</dbReference>
<dbReference type="PANTHER" id="PTHR47691:SF3">
    <property type="entry name" value="HTH-TYPE TRANSCRIPTIONAL REGULATOR RV0890C-RELATED"/>
    <property type="match status" value="1"/>
</dbReference>
<dbReference type="Pfam" id="PF03704">
    <property type="entry name" value="BTAD"/>
    <property type="match status" value="1"/>
</dbReference>
<keyword evidence="6" id="KW-1185">Reference proteome</keyword>
<dbReference type="GO" id="GO:0003677">
    <property type="term" value="F:DNA binding"/>
    <property type="evidence" value="ECO:0007669"/>
    <property type="project" value="UniProtKB-UniRule"/>
</dbReference>
<dbReference type="PROSITE" id="PS51755">
    <property type="entry name" value="OMPR_PHOB"/>
    <property type="match status" value="1"/>
</dbReference>
<dbReference type="InterPro" id="IPR027417">
    <property type="entry name" value="P-loop_NTPase"/>
</dbReference>
<evidence type="ECO:0000313" key="6">
    <source>
        <dbReference type="Proteomes" id="UP000530928"/>
    </source>
</evidence>
<dbReference type="Gene3D" id="1.10.10.10">
    <property type="entry name" value="Winged helix-like DNA-binding domain superfamily/Winged helix DNA-binding domain"/>
    <property type="match status" value="1"/>
</dbReference>
<evidence type="ECO:0000313" key="5">
    <source>
        <dbReference type="EMBL" id="MBA2892827.1"/>
    </source>
</evidence>
<dbReference type="InterPro" id="IPR036388">
    <property type="entry name" value="WH-like_DNA-bd_sf"/>
</dbReference>
<dbReference type="SMART" id="SM01043">
    <property type="entry name" value="BTAD"/>
    <property type="match status" value="1"/>
</dbReference>
<protein>
    <submittedName>
        <fullName evidence="5">Putative ATPase</fullName>
    </submittedName>
</protein>
<dbReference type="InterPro" id="IPR001867">
    <property type="entry name" value="OmpR/PhoB-type_DNA-bd"/>
</dbReference>
<dbReference type="SMART" id="SM00862">
    <property type="entry name" value="Trans_reg_C"/>
    <property type="match status" value="1"/>
</dbReference>
<dbReference type="Proteomes" id="UP000530928">
    <property type="component" value="Unassembled WGS sequence"/>
</dbReference>
<feature type="DNA-binding region" description="OmpR/PhoB-type" evidence="3">
    <location>
        <begin position="1"/>
        <end position="80"/>
    </location>
</feature>
<dbReference type="InterPro" id="IPR005158">
    <property type="entry name" value="BTAD"/>
</dbReference>
<dbReference type="CDD" id="cd15831">
    <property type="entry name" value="BTAD"/>
    <property type="match status" value="1"/>
</dbReference>
<dbReference type="PANTHER" id="PTHR47691">
    <property type="entry name" value="REGULATOR-RELATED"/>
    <property type="match status" value="1"/>
</dbReference>
<reference evidence="5 6" key="1">
    <citation type="submission" date="2020-07" db="EMBL/GenBank/DDBJ databases">
        <title>Genomic Encyclopedia of Type Strains, Phase IV (KMG-IV): sequencing the most valuable type-strain genomes for metagenomic binning, comparative biology and taxonomic classification.</title>
        <authorList>
            <person name="Goeker M."/>
        </authorList>
    </citation>
    <scope>NUCLEOTIDE SEQUENCE [LARGE SCALE GENOMIC DNA]</scope>
    <source>
        <strain evidence="5 6">DSM 45533</strain>
    </source>
</reference>
<gene>
    <name evidence="5" type="ORF">HNR30_004181</name>
</gene>
<dbReference type="EMBL" id="JACDUR010000004">
    <property type="protein sequence ID" value="MBA2892827.1"/>
    <property type="molecule type" value="Genomic_DNA"/>
</dbReference>
<dbReference type="SUPFAM" id="SSF48452">
    <property type="entry name" value="TPR-like"/>
    <property type="match status" value="2"/>
</dbReference>
<evidence type="ECO:0000256" key="1">
    <source>
        <dbReference type="ARBA" id="ARBA00005820"/>
    </source>
</evidence>
<dbReference type="RefSeq" id="WP_312894536.1">
    <property type="nucleotide sequence ID" value="NZ_JACDUR010000004.1"/>
</dbReference>
<dbReference type="Pfam" id="PF00486">
    <property type="entry name" value="Trans_reg_C"/>
    <property type="match status" value="1"/>
</dbReference>
<evidence type="ECO:0000256" key="3">
    <source>
        <dbReference type="PROSITE-ProRule" id="PRU01091"/>
    </source>
</evidence>
<evidence type="ECO:0000259" key="4">
    <source>
        <dbReference type="PROSITE" id="PS51755"/>
    </source>
</evidence>